<feature type="compositionally biased region" description="Pro residues" evidence="7">
    <location>
        <begin position="819"/>
        <end position="829"/>
    </location>
</feature>
<dbReference type="GO" id="GO:0016757">
    <property type="term" value="F:glycosyltransferase activity"/>
    <property type="evidence" value="ECO:0007669"/>
    <property type="project" value="UniProtKB-KW"/>
</dbReference>
<proteinExistence type="inferred from homology"/>
<dbReference type="EMBL" id="LT934117">
    <property type="protein sequence ID" value="VAH87141.1"/>
    <property type="molecule type" value="Genomic_DNA"/>
</dbReference>
<feature type="disulfide bond" evidence="6">
    <location>
        <begin position="114"/>
        <end position="124"/>
    </location>
</feature>
<evidence type="ECO:0000256" key="7">
    <source>
        <dbReference type="SAM" id="MobiDB-lite"/>
    </source>
</evidence>
<dbReference type="Proteomes" id="UP000324705">
    <property type="component" value="Chromosome 4A"/>
</dbReference>
<feature type="transmembrane region" description="Helical" evidence="8">
    <location>
        <begin position="12"/>
        <end position="35"/>
    </location>
</feature>
<dbReference type="GO" id="GO:0000139">
    <property type="term" value="C:Golgi membrane"/>
    <property type="evidence" value="ECO:0007669"/>
    <property type="project" value="UniProtKB-SubCell"/>
</dbReference>
<dbReference type="Pfam" id="PF03016">
    <property type="entry name" value="Exostosin_GT47"/>
    <property type="match status" value="1"/>
</dbReference>
<evidence type="ECO:0000256" key="2">
    <source>
        <dbReference type="ARBA" id="ARBA00010271"/>
    </source>
</evidence>
<evidence type="ECO:0000256" key="6">
    <source>
        <dbReference type="PROSITE-ProRule" id="PRU00076"/>
    </source>
</evidence>
<dbReference type="Pfam" id="PF23106">
    <property type="entry name" value="EGF_Teneurin"/>
    <property type="match status" value="1"/>
</dbReference>
<keyword evidence="11" id="KW-1185">Reference proteome</keyword>
<dbReference type="Gene3D" id="2.10.25.10">
    <property type="entry name" value="Laminin"/>
    <property type="match status" value="1"/>
</dbReference>
<dbReference type="PROSITE" id="PS50026">
    <property type="entry name" value="EGF_3"/>
    <property type="match status" value="1"/>
</dbReference>
<dbReference type="Gene3D" id="2.60.120.260">
    <property type="entry name" value="Galactose-binding domain-like"/>
    <property type="match status" value="1"/>
</dbReference>
<dbReference type="OMA" id="NCHYDIG"/>
<keyword evidence="6" id="KW-0245">EGF-like domain</keyword>
<dbReference type="PROSITE" id="PS01186">
    <property type="entry name" value="EGF_2"/>
    <property type="match status" value="1"/>
</dbReference>
<evidence type="ECO:0000256" key="8">
    <source>
        <dbReference type="SAM" id="Phobius"/>
    </source>
</evidence>
<gene>
    <name evidence="10" type="ORF">TRITD_4Av1G003890</name>
</gene>
<dbReference type="InterPro" id="IPR000742">
    <property type="entry name" value="EGF"/>
</dbReference>
<dbReference type="FunFam" id="2.10.25.10:FF:000026">
    <property type="entry name" value="Teneurin transmembrane protein 2"/>
    <property type="match status" value="1"/>
</dbReference>
<evidence type="ECO:0000256" key="5">
    <source>
        <dbReference type="ARBA" id="ARBA00023034"/>
    </source>
</evidence>
<reference evidence="10 11" key="1">
    <citation type="submission" date="2017-09" db="EMBL/GenBank/DDBJ databases">
        <authorList>
            <consortium name="International Durum Wheat Genome Sequencing Consortium (IDWGSC)"/>
            <person name="Milanesi L."/>
        </authorList>
    </citation>
    <scope>NUCLEOTIDE SEQUENCE [LARGE SCALE GENOMIC DNA]</scope>
    <source>
        <strain evidence="11">cv. Svevo</strain>
    </source>
</reference>
<protein>
    <recommendedName>
        <fullName evidence="9">EGF-like domain-containing protein</fullName>
    </recommendedName>
</protein>
<feature type="compositionally biased region" description="Low complexity" evidence="7">
    <location>
        <begin position="802"/>
        <end position="818"/>
    </location>
</feature>
<feature type="disulfide bond" evidence="6">
    <location>
        <begin position="133"/>
        <end position="142"/>
    </location>
</feature>
<dbReference type="AlphaFoldDB" id="A0A9R0VVR3"/>
<keyword evidence="8" id="KW-1133">Transmembrane helix</keyword>
<feature type="region of interest" description="Disordered" evidence="7">
    <location>
        <begin position="799"/>
        <end position="847"/>
    </location>
</feature>
<keyword evidence="3" id="KW-0808">Transferase</keyword>
<keyword evidence="4" id="KW-0735">Signal-anchor</keyword>
<dbReference type="Gramene" id="TRITD4Av1G003890.2">
    <property type="protein sequence ID" value="TRITD4Av1G003890.2"/>
    <property type="gene ID" value="TRITD4Av1G003890"/>
</dbReference>
<comment type="caution">
    <text evidence="6">Lacks conserved residue(s) required for the propagation of feature annotation.</text>
</comment>
<dbReference type="CDD" id="cd00055">
    <property type="entry name" value="EGF_Lam"/>
    <property type="match status" value="1"/>
</dbReference>
<dbReference type="InterPro" id="IPR004263">
    <property type="entry name" value="Exostosin"/>
</dbReference>
<keyword evidence="8" id="KW-0812">Transmembrane</keyword>
<dbReference type="PROSITE" id="PS00022">
    <property type="entry name" value="EGF_1"/>
    <property type="match status" value="1"/>
</dbReference>
<keyword evidence="5" id="KW-0333">Golgi apparatus</keyword>
<dbReference type="PANTHER" id="PTHR11062:SF268">
    <property type="entry name" value="FAMILY PROTEIN, PUTATIVE, EXPRESSED-RELATED"/>
    <property type="match status" value="1"/>
</dbReference>
<evidence type="ECO:0000256" key="1">
    <source>
        <dbReference type="ARBA" id="ARBA00004323"/>
    </source>
</evidence>
<evidence type="ECO:0000313" key="11">
    <source>
        <dbReference type="Proteomes" id="UP000324705"/>
    </source>
</evidence>
<dbReference type="InterPro" id="IPR040911">
    <property type="entry name" value="Exostosin_GT47"/>
</dbReference>
<name>A0A9R0VVR3_TRITD</name>
<organism evidence="10 11">
    <name type="scientific">Triticum turgidum subsp. durum</name>
    <name type="common">Durum wheat</name>
    <name type="synonym">Triticum durum</name>
    <dbReference type="NCBI Taxonomy" id="4567"/>
    <lineage>
        <taxon>Eukaryota</taxon>
        <taxon>Viridiplantae</taxon>
        <taxon>Streptophyta</taxon>
        <taxon>Embryophyta</taxon>
        <taxon>Tracheophyta</taxon>
        <taxon>Spermatophyta</taxon>
        <taxon>Magnoliopsida</taxon>
        <taxon>Liliopsida</taxon>
        <taxon>Poales</taxon>
        <taxon>Poaceae</taxon>
        <taxon>BOP clade</taxon>
        <taxon>Pooideae</taxon>
        <taxon>Triticodae</taxon>
        <taxon>Triticeae</taxon>
        <taxon>Triticinae</taxon>
        <taxon>Triticum</taxon>
    </lineage>
</organism>
<dbReference type="InterPro" id="IPR002049">
    <property type="entry name" value="LE_dom"/>
</dbReference>
<keyword evidence="3" id="KW-0328">Glycosyltransferase</keyword>
<evidence type="ECO:0000256" key="3">
    <source>
        <dbReference type="ARBA" id="ARBA00022676"/>
    </source>
</evidence>
<comment type="similarity">
    <text evidence="2">Belongs to the glycosyltransferase 47 family.</text>
</comment>
<evidence type="ECO:0000259" key="9">
    <source>
        <dbReference type="PROSITE" id="PS50026"/>
    </source>
</evidence>
<comment type="subcellular location">
    <subcellularLocation>
        <location evidence="1">Golgi apparatus membrane</location>
        <topology evidence="1">Single-pass type II membrane protein</topology>
    </subcellularLocation>
</comment>
<feature type="domain" description="EGF-like" evidence="9">
    <location>
        <begin position="110"/>
        <end position="143"/>
    </location>
</feature>
<evidence type="ECO:0000256" key="4">
    <source>
        <dbReference type="ARBA" id="ARBA00022968"/>
    </source>
</evidence>
<dbReference type="PANTHER" id="PTHR11062">
    <property type="entry name" value="EXOSTOSIN HEPARAN SULFATE GLYCOSYLTRANSFERASE -RELATED"/>
    <property type="match status" value="1"/>
</dbReference>
<sequence>MLKIRSAKCPWASVGAAGALVMLVTAVHVFMVPILPSSLDFSGARRSVHHRPRNVLPGAGVVDSRLRARFPADSYEAVTFRAAPWKAEIGRWLAGCHAESSAVNITEAIGTKRCEKDCSGNGVCNYDLGECRCFHGYAGKGCERVLKLECNLPSSPEWPVGPWIVSICPAQCDTTRTMCFCGPGTKYPDRPVAEACGFKTIVPAKPDDPKLTDWTTPDPDVFTTNSSKLGWCNVDPEDAYSSKVKFKEECHCKYDGLWGQFCETHVECICINQCSGHGHCRGGFCQCDSGYFGIDCSIPSAYSVAYEWPSWLQAPVNLPDLKNLSNIPINVNAVVEKKRPLIYVYDLPAEFDSHLLEGRHYKLECVNRIYDEKNRTIWTRQLYGAQMALYESILASPHRTLNGDEADYFYVPVLDSCLITRSDDAPHLQMPEDLRLRSYHTLEYYRKAYDHIAQRYPYWNRTSGRDHIWFFSWDEGACYAPKEIWNSMMLVHWGNTNTKHEKSTTAYWADNWDDIPLDRRGNHPCFDPRKDLVLPAWKEPNPGAIWLKLWARPRINRTTLFYFNGNLGPAYEEGRREDTYSMGIRQKLAAEFGSTPNKQGKLGRQHTANVTVTYVKSEMYYEELASSIFCGVLPGDGWSGRMEDSMLQGCIPVIIQDGIFLPYENVLNYNSFAVRIEEDEIPNLMRVLQGINDTQIDFMLGNVRQIWQRFFYRDTMLLEAERQKKLFAEEEAAWSVEVSKLEDGDDVFATFIQRMIRWLPAAAAGVASGGARGHAAVPACGLLNLNAQHNVHVIHQRLQELKSSSSSPAKPPQQQSRRTPPPPPPPPAASSPSSTVTTGAMPPSASCFQSQLDHSMAMTAAAESAPPCDGFGGGRPQLDLKEFLQQIGVLGEDDGGAAGKHHGPQGVGEDDGEVADAFGFGGGNSNAAEFDWDALAADMSDIAAGGHGGGGALGVNGAFHMDDLDQFGCVPIPVWDI</sequence>
<keyword evidence="8" id="KW-0472">Membrane</keyword>
<evidence type="ECO:0000313" key="10">
    <source>
        <dbReference type="EMBL" id="VAH87141.1"/>
    </source>
</evidence>
<accession>A0A9R0VVR3</accession>
<keyword evidence="6" id="KW-1015">Disulfide bond</keyword>